<evidence type="ECO:0000256" key="1">
    <source>
        <dbReference type="SAM" id="MobiDB-lite"/>
    </source>
</evidence>
<dbReference type="Proteomes" id="UP001633002">
    <property type="component" value="Unassembled WGS sequence"/>
</dbReference>
<sequence>MDDENNSMDDSHEEEIGVEELWRRHVQSNSGALQNLAGVSPEAVIRASRRIVLGAMLLSWKEAMFCMNAWAVLRQRTFLLKKRHSDCQVAVCRYGHPCIRHPERPRNFFLQQAGSRPVPQNGFCGENGRRLECAREEALQNPCPFRIRWKLDKEKTWTISVLASKHVCPNHLHTWRSAADAKWLAEVLANKVTSNPKIDVGQLRDMFRTEYGRQASYKSTWHGREIVLSHMGGGDAKSFQSIPAVCARLKAVDPNGHVDWEPQPDNRAFMRMFVCPSTSGRSFPYMRPHVGLDACHSKNQRYPSFIMLATCLDGNNNISIITYAIVDRENDENWVWFLIHLRGAVAGIDSPEIQYVSDRCKGIINVVRNIFPGASHVHCTIHLQRNVKQRFGTKMEKFFKVLHRCKTEERYKQVLEAITEKNPECGQYLSNIPPALYVMYAVRRPIFGHTTSNIVEIANSAILPFRSYGPLRMCIELYLYMMEQKAKQHRLSLTPYVARHIIAFEREMRLSSERHVEVMWTSAAFRIAHLETFHPIDTSNLPISASCMALTPVLKRGRKRINRIAGPGEHRSSATNLLAGSSSNRSLEPEEHQMHVELLLVGPIAQQRTPRLCSICKQPGHDRRTCGRQQSSNRYPSQHSTLTGVESQGVEGVESQGVEVNHTIDDDSGEENISMTDDDLDFEGIHDEEVDDVPIEFL</sequence>
<feature type="region of interest" description="Disordered" evidence="1">
    <location>
        <begin position="564"/>
        <end position="585"/>
    </location>
</feature>
<accession>A0ABD3I3S1</accession>
<organism evidence="3 4">
    <name type="scientific">Riccia sorocarpa</name>
    <dbReference type="NCBI Taxonomy" id="122646"/>
    <lineage>
        <taxon>Eukaryota</taxon>
        <taxon>Viridiplantae</taxon>
        <taxon>Streptophyta</taxon>
        <taxon>Embryophyta</taxon>
        <taxon>Marchantiophyta</taxon>
        <taxon>Marchantiopsida</taxon>
        <taxon>Marchantiidae</taxon>
        <taxon>Marchantiales</taxon>
        <taxon>Ricciaceae</taxon>
        <taxon>Riccia</taxon>
    </lineage>
</organism>
<evidence type="ECO:0000313" key="4">
    <source>
        <dbReference type="Proteomes" id="UP001633002"/>
    </source>
</evidence>
<feature type="region of interest" description="Disordered" evidence="1">
    <location>
        <begin position="621"/>
        <end position="645"/>
    </location>
</feature>
<proteinExistence type="predicted"/>
<dbReference type="InterPro" id="IPR018289">
    <property type="entry name" value="MULE_transposase_dom"/>
</dbReference>
<evidence type="ECO:0000259" key="2">
    <source>
        <dbReference type="Pfam" id="PF10551"/>
    </source>
</evidence>
<feature type="domain" description="MULE transposase" evidence="2">
    <location>
        <begin position="290"/>
        <end position="385"/>
    </location>
</feature>
<dbReference type="PANTHER" id="PTHR31973:SF187">
    <property type="entry name" value="MUTATOR TRANSPOSASE MUDRA PROTEIN"/>
    <property type="match status" value="1"/>
</dbReference>
<dbReference type="Pfam" id="PF10551">
    <property type="entry name" value="MULE"/>
    <property type="match status" value="1"/>
</dbReference>
<keyword evidence="4" id="KW-1185">Reference proteome</keyword>
<evidence type="ECO:0000313" key="3">
    <source>
        <dbReference type="EMBL" id="KAL3698353.1"/>
    </source>
</evidence>
<reference evidence="3 4" key="1">
    <citation type="submission" date="2024-09" db="EMBL/GenBank/DDBJ databases">
        <title>Chromosome-scale assembly of Riccia sorocarpa.</title>
        <authorList>
            <person name="Paukszto L."/>
        </authorList>
    </citation>
    <scope>NUCLEOTIDE SEQUENCE [LARGE SCALE GENOMIC DNA]</scope>
    <source>
        <strain evidence="3">LP-2024</strain>
        <tissue evidence="3">Aerial parts of the thallus</tissue>
    </source>
</reference>
<gene>
    <name evidence="3" type="ORF">R1sor_012429</name>
</gene>
<feature type="compositionally biased region" description="Polar residues" evidence="1">
    <location>
        <begin position="627"/>
        <end position="643"/>
    </location>
</feature>
<dbReference type="AlphaFoldDB" id="A0ABD3I3S1"/>
<name>A0ABD3I3S1_9MARC</name>
<comment type="caution">
    <text evidence="3">The sequence shown here is derived from an EMBL/GenBank/DDBJ whole genome shotgun (WGS) entry which is preliminary data.</text>
</comment>
<dbReference type="EMBL" id="JBJQOH010000002">
    <property type="protein sequence ID" value="KAL3698353.1"/>
    <property type="molecule type" value="Genomic_DNA"/>
</dbReference>
<feature type="compositionally biased region" description="Polar residues" evidence="1">
    <location>
        <begin position="573"/>
        <end position="585"/>
    </location>
</feature>
<dbReference type="PANTHER" id="PTHR31973">
    <property type="entry name" value="POLYPROTEIN, PUTATIVE-RELATED"/>
    <property type="match status" value="1"/>
</dbReference>
<protein>
    <recommendedName>
        <fullName evidence="2">MULE transposase domain-containing protein</fullName>
    </recommendedName>
</protein>